<organism evidence="2 3">
    <name type="scientific">Nostocoides veronense</name>
    <dbReference type="NCBI Taxonomy" id="330836"/>
    <lineage>
        <taxon>Bacteria</taxon>
        <taxon>Bacillati</taxon>
        <taxon>Actinomycetota</taxon>
        <taxon>Actinomycetes</taxon>
        <taxon>Micrococcales</taxon>
        <taxon>Intrasporangiaceae</taxon>
        <taxon>Nostocoides</taxon>
    </lineage>
</organism>
<dbReference type="Proteomes" id="UP001499938">
    <property type="component" value="Unassembled WGS sequence"/>
</dbReference>
<dbReference type="EMBL" id="BAAAPO010000037">
    <property type="protein sequence ID" value="GAA1798680.1"/>
    <property type="molecule type" value="Genomic_DNA"/>
</dbReference>
<evidence type="ECO:0000313" key="3">
    <source>
        <dbReference type="Proteomes" id="UP001499938"/>
    </source>
</evidence>
<name>A0ABN2LT21_9MICO</name>
<dbReference type="PANTHER" id="PTHR36849:SF1">
    <property type="entry name" value="CYTOPLASMIC PROTEIN"/>
    <property type="match status" value="1"/>
</dbReference>
<comment type="caution">
    <text evidence="2">The sequence shown here is derived from an EMBL/GenBank/DDBJ whole genome shotgun (WGS) entry which is preliminary data.</text>
</comment>
<feature type="region of interest" description="Disordered" evidence="1">
    <location>
        <begin position="47"/>
        <end position="103"/>
    </location>
</feature>
<evidence type="ECO:0000313" key="2">
    <source>
        <dbReference type="EMBL" id="GAA1798680.1"/>
    </source>
</evidence>
<dbReference type="InterPro" id="IPR052552">
    <property type="entry name" value="YeaO-like"/>
</dbReference>
<reference evidence="2 3" key="1">
    <citation type="journal article" date="2019" name="Int. J. Syst. Evol. Microbiol.">
        <title>The Global Catalogue of Microorganisms (GCM) 10K type strain sequencing project: providing services to taxonomists for standard genome sequencing and annotation.</title>
        <authorList>
            <consortium name="The Broad Institute Genomics Platform"/>
            <consortium name="The Broad Institute Genome Sequencing Center for Infectious Disease"/>
            <person name="Wu L."/>
            <person name="Ma J."/>
        </authorList>
    </citation>
    <scope>NUCLEOTIDE SEQUENCE [LARGE SCALE GENOMIC DNA]</scope>
    <source>
        <strain evidence="2 3">JCM 15592</strain>
    </source>
</reference>
<dbReference type="RefSeq" id="WP_344085386.1">
    <property type="nucleotide sequence ID" value="NZ_BAAAPO010000037.1"/>
</dbReference>
<keyword evidence="3" id="KW-1185">Reference proteome</keyword>
<evidence type="ECO:0000256" key="1">
    <source>
        <dbReference type="SAM" id="MobiDB-lite"/>
    </source>
</evidence>
<proteinExistence type="predicted"/>
<dbReference type="PANTHER" id="PTHR36849">
    <property type="entry name" value="CYTOPLASMIC PROTEIN-RELATED"/>
    <property type="match status" value="1"/>
</dbReference>
<sequence length="103" mass="11700">MAKVSVKRVYDDPADSDGARVLVDRLLPRGVSKERAHLDQWLKAVAPTTEQRTWYSHDPDPPHRQQGRRAQRSSGARPTPELRSLNAEHAAQRDEGVLVMPRR</sequence>
<gene>
    <name evidence="2" type="ORF">GCM10009811_23420</name>
</gene>
<protein>
    <submittedName>
        <fullName evidence="2">Uncharacterized protein</fullName>
    </submittedName>
</protein>
<accession>A0ABN2LT21</accession>
<dbReference type="Pfam" id="PF22752">
    <property type="entry name" value="DUF488-N3i"/>
    <property type="match status" value="1"/>
</dbReference>